<keyword evidence="4" id="KW-1185">Reference proteome</keyword>
<dbReference type="Pfam" id="PF07728">
    <property type="entry name" value="AAA_5"/>
    <property type="match status" value="1"/>
</dbReference>
<evidence type="ECO:0000256" key="1">
    <source>
        <dbReference type="SAM" id="MobiDB-lite"/>
    </source>
</evidence>
<dbReference type="RefSeq" id="WP_203929901.1">
    <property type="nucleotide sequence ID" value="NZ_BOPH01000072.1"/>
</dbReference>
<feature type="region of interest" description="Disordered" evidence="1">
    <location>
        <begin position="12"/>
        <end position="46"/>
    </location>
</feature>
<dbReference type="GO" id="GO:0016887">
    <property type="term" value="F:ATP hydrolysis activity"/>
    <property type="evidence" value="ECO:0007669"/>
    <property type="project" value="InterPro"/>
</dbReference>
<feature type="domain" description="AAA+ ATPase" evidence="2">
    <location>
        <begin position="75"/>
        <end position="261"/>
    </location>
</feature>
<dbReference type="InterPro" id="IPR011704">
    <property type="entry name" value="ATPase_dyneun-rel_AAA"/>
</dbReference>
<evidence type="ECO:0000313" key="4">
    <source>
        <dbReference type="Proteomes" id="UP000635606"/>
    </source>
</evidence>
<name>A0A8J3ZUP7_9ACTN</name>
<organism evidence="3 4">
    <name type="scientific">Virgisporangium ochraceum</name>
    <dbReference type="NCBI Taxonomy" id="65505"/>
    <lineage>
        <taxon>Bacteria</taxon>
        <taxon>Bacillati</taxon>
        <taxon>Actinomycetota</taxon>
        <taxon>Actinomycetes</taxon>
        <taxon>Micromonosporales</taxon>
        <taxon>Micromonosporaceae</taxon>
        <taxon>Virgisporangium</taxon>
    </lineage>
</organism>
<reference evidence="3" key="1">
    <citation type="submission" date="2021-01" db="EMBL/GenBank/DDBJ databases">
        <title>Whole genome shotgun sequence of Virgisporangium ochraceum NBRC 16418.</title>
        <authorList>
            <person name="Komaki H."/>
            <person name="Tamura T."/>
        </authorList>
    </citation>
    <scope>NUCLEOTIDE SEQUENCE</scope>
    <source>
        <strain evidence="3">NBRC 16418</strain>
    </source>
</reference>
<dbReference type="Proteomes" id="UP000635606">
    <property type="component" value="Unassembled WGS sequence"/>
</dbReference>
<dbReference type="AlphaFoldDB" id="A0A8J3ZUP7"/>
<evidence type="ECO:0000313" key="3">
    <source>
        <dbReference type="EMBL" id="GIJ69991.1"/>
    </source>
</evidence>
<protein>
    <submittedName>
        <fullName evidence="3">ATPase AAA</fullName>
    </submittedName>
</protein>
<dbReference type="GO" id="GO:0005524">
    <property type="term" value="F:ATP binding"/>
    <property type="evidence" value="ECO:0007669"/>
    <property type="project" value="InterPro"/>
</dbReference>
<comment type="caution">
    <text evidence="3">The sequence shown here is derived from an EMBL/GenBank/DDBJ whole genome shotgun (WGS) entry which is preliminary data.</text>
</comment>
<dbReference type="EMBL" id="BOPH01000072">
    <property type="protein sequence ID" value="GIJ69991.1"/>
    <property type="molecule type" value="Genomic_DNA"/>
</dbReference>
<proteinExistence type="predicted"/>
<gene>
    <name evidence="3" type="ORF">Voc01_049080</name>
</gene>
<dbReference type="SUPFAM" id="SSF52540">
    <property type="entry name" value="P-loop containing nucleoside triphosphate hydrolases"/>
    <property type="match status" value="1"/>
</dbReference>
<dbReference type="Gene3D" id="3.40.50.300">
    <property type="entry name" value="P-loop containing nucleotide triphosphate hydrolases"/>
    <property type="match status" value="1"/>
</dbReference>
<dbReference type="InterPro" id="IPR027417">
    <property type="entry name" value="P-loop_NTPase"/>
</dbReference>
<sequence length="333" mass="37044">MTIPSWWLYKGDGVPTDPVDLPPSPPWRDFDGGPVQPAPPDDVGEVGRKLGRVDARVRRRADVRECDLVNASILLRRPLLVTGNPGVGKSAIAYRVARELRLGRVLQWPVTSRTTLRSGLYEYDAVGRAQYAIGRGAGDAEPSVGDFIRLGPLGTALLSYERPRVLLVDELDKSDVDLPNDLLHIFENGEFTVPELVRIRRFEPRVSVFTDDPDRQAEIRDGRVLCRAFPIVVITSNGEREFPPAFLRRCLRLELAPPTADDLAAMIHAQLPMLADAQRELIGDFLNRPAGDSLARDQLLNATFLTASGAYAEDRQAWQNLVTAIWHSLSLER</sequence>
<evidence type="ECO:0000259" key="2">
    <source>
        <dbReference type="SMART" id="SM00382"/>
    </source>
</evidence>
<dbReference type="SMART" id="SM00382">
    <property type="entry name" value="AAA"/>
    <property type="match status" value="1"/>
</dbReference>
<dbReference type="CDD" id="cd00009">
    <property type="entry name" value="AAA"/>
    <property type="match status" value="1"/>
</dbReference>
<accession>A0A8J3ZUP7</accession>
<dbReference type="InterPro" id="IPR003593">
    <property type="entry name" value="AAA+_ATPase"/>
</dbReference>